<dbReference type="InterPro" id="IPR045000">
    <property type="entry name" value="TR"/>
</dbReference>
<accession>A0A7S3L9J3</accession>
<dbReference type="PRINTS" id="PR00080">
    <property type="entry name" value="SDRFAMILY"/>
</dbReference>
<dbReference type="Pfam" id="PF13561">
    <property type="entry name" value="adh_short_C2"/>
    <property type="match status" value="1"/>
</dbReference>
<evidence type="ECO:0000313" key="3">
    <source>
        <dbReference type="EMBL" id="CAE0416452.1"/>
    </source>
</evidence>
<dbReference type="AlphaFoldDB" id="A0A7S3L9J3"/>
<dbReference type="PRINTS" id="PR00081">
    <property type="entry name" value="GDHRDH"/>
</dbReference>
<dbReference type="FunFam" id="3.40.50.720:FF:000084">
    <property type="entry name" value="Short-chain dehydrogenase reductase"/>
    <property type="match status" value="1"/>
</dbReference>
<dbReference type="SUPFAM" id="SSF51735">
    <property type="entry name" value="NAD(P)-binding Rossmann-fold domains"/>
    <property type="match status" value="1"/>
</dbReference>
<organism evidence="3">
    <name type="scientific">Amphora coffeiformis</name>
    <dbReference type="NCBI Taxonomy" id="265554"/>
    <lineage>
        <taxon>Eukaryota</taxon>
        <taxon>Sar</taxon>
        <taxon>Stramenopiles</taxon>
        <taxon>Ochrophyta</taxon>
        <taxon>Bacillariophyta</taxon>
        <taxon>Bacillariophyceae</taxon>
        <taxon>Bacillariophycidae</taxon>
        <taxon>Thalassiophysales</taxon>
        <taxon>Catenulaceae</taxon>
        <taxon>Amphora</taxon>
    </lineage>
</organism>
<dbReference type="Gene3D" id="3.40.50.720">
    <property type="entry name" value="NAD(P)-binding Rossmann-like Domain"/>
    <property type="match status" value="1"/>
</dbReference>
<proteinExistence type="predicted"/>
<gene>
    <name evidence="3" type="ORF">ACOF00016_LOCUS13510</name>
</gene>
<feature type="domain" description="Ketoreductase" evidence="2">
    <location>
        <begin position="16"/>
        <end position="199"/>
    </location>
</feature>
<dbReference type="PANTHER" id="PTHR42898">
    <property type="entry name" value="TROPINONE REDUCTASE"/>
    <property type="match status" value="1"/>
</dbReference>
<dbReference type="InterPro" id="IPR002347">
    <property type="entry name" value="SDR_fam"/>
</dbReference>
<dbReference type="InterPro" id="IPR036291">
    <property type="entry name" value="NAD(P)-bd_dom_sf"/>
</dbReference>
<evidence type="ECO:0000259" key="2">
    <source>
        <dbReference type="SMART" id="SM00822"/>
    </source>
</evidence>
<dbReference type="GO" id="GO:0016491">
    <property type="term" value="F:oxidoreductase activity"/>
    <property type="evidence" value="ECO:0007669"/>
    <property type="project" value="UniProtKB-KW"/>
</dbReference>
<sequence>MSTKESILSQWSLNGKSYVVTGGAAGIGFAAVKTLLAHQASKVMFCSRSPCEDVLISLQTEFPEATIRHVSCDVATKDGRDALVAYIKSNLEGQPLDGLINNVGMNIRKSVMEQTEDEFAAIMRTNVDSAYFLSRACLDFFTQGSTVVNVSSAAGVQSSGTGIAYGISKAAVNHFTRTLACEWAAKGIRVNAVTPWMTMTPMLKEAVAKNPSQLDKVKAWTPMHRLAEASEVAGPIVFLCMPCSSYITGQVLGVDGGLTAQGFDGPCVTDS</sequence>
<dbReference type="InterPro" id="IPR057326">
    <property type="entry name" value="KR_dom"/>
</dbReference>
<protein>
    <recommendedName>
        <fullName evidence="2">Ketoreductase domain-containing protein</fullName>
    </recommendedName>
</protein>
<dbReference type="InterPro" id="IPR020904">
    <property type="entry name" value="Sc_DH/Rdtase_CS"/>
</dbReference>
<dbReference type="SMART" id="SM00822">
    <property type="entry name" value="PKS_KR"/>
    <property type="match status" value="1"/>
</dbReference>
<dbReference type="EMBL" id="HBIM01017543">
    <property type="protein sequence ID" value="CAE0416452.1"/>
    <property type="molecule type" value="Transcribed_RNA"/>
</dbReference>
<evidence type="ECO:0000256" key="1">
    <source>
        <dbReference type="ARBA" id="ARBA00023002"/>
    </source>
</evidence>
<keyword evidence="1" id="KW-0560">Oxidoreductase</keyword>
<name>A0A7S3L9J3_9STRA</name>
<reference evidence="3" key="1">
    <citation type="submission" date="2021-01" db="EMBL/GenBank/DDBJ databases">
        <authorList>
            <person name="Corre E."/>
            <person name="Pelletier E."/>
            <person name="Niang G."/>
            <person name="Scheremetjew M."/>
            <person name="Finn R."/>
            <person name="Kale V."/>
            <person name="Holt S."/>
            <person name="Cochrane G."/>
            <person name="Meng A."/>
            <person name="Brown T."/>
            <person name="Cohen L."/>
        </authorList>
    </citation>
    <scope>NUCLEOTIDE SEQUENCE</scope>
    <source>
        <strain evidence="3">CCMP127</strain>
    </source>
</reference>
<dbReference type="PROSITE" id="PS00061">
    <property type="entry name" value="ADH_SHORT"/>
    <property type="match status" value="1"/>
</dbReference>
<dbReference type="PANTHER" id="PTHR42898:SF6">
    <property type="entry name" value="NADP-DEPENDENT MANNITOL DEHYDROGENASE"/>
    <property type="match status" value="1"/>
</dbReference>